<evidence type="ECO:0000313" key="1">
    <source>
        <dbReference type="EMBL" id="RZD17465.1"/>
    </source>
</evidence>
<gene>
    <name evidence="1" type="ORF">EVG15_11025</name>
</gene>
<name>A0A519BJL8_9DELT</name>
<dbReference type="EMBL" id="SGBB01000047">
    <property type="protein sequence ID" value="RZD17465.1"/>
    <property type="molecule type" value="Genomic_DNA"/>
</dbReference>
<proteinExistence type="predicted"/>
<dbReference type="AlphaFoldDB" id="A0A519BJL8"/>
<organism evidence="1 2">
    <name type="scientific">Candidatus Acididesulfobacter diazotrophicus</name>
    <dbReference type="NCBI Taxonomy" id="2597226"/>
    <lineage>
        <taxon>Bacteria</taxon>
        <taxon>Deltaproteobacteria</taxon>
        <taxon>Candidatus Acidulodesulfobacterales</taxon>
        <taxon>Candidatus Acididesulfobacter</taxon>
    </lineage>
</organism>
<comment type="caution">
    <text evidence="1">The sequence shown here is derived from an EMBL/GenBank/DDBJ whole genome shotgun (WGS) entry which is preliminary data.</text>
</comment>
<dbReference type="Proteomes" id="UP000319296">
    <property type="component" value="Unassembled WGS sequence"/>
</dbReference>
<accession>A0A519BJL8</accession>
<sequence length="61" mass="7435">MNIIFTAHVKFEMKRRNINEILVRDVIEKPEQKLLSKNDRVVFQSKYFDIKENIEMILRVI</sequence>
<evidence type="ECO:0000313" key="2">
    <source>
        <dbReference type="Proteomes" id="UP000319296"/>
    </source>
</evidence>
<protein>
    <submittedName>
        <fullName evidence="1">DUF4258 domain-containing protein</fullName>
    </submittedName>
</protein>
<reference evidence="1 2" key="1">
    <citation type="journal article" date="2019" name="ISME J.">
        <title>Insights into ecological role of a new deltaproteobacterial order Candidatus Acidulodesulfobacterales by metagenomics and metatranscriptomics.</title>
        <authorList>
            <person name="Tan S."/>
            <person name="Liu J."/>
            <person name="Fang Y."/>
            <person name="Hedlund B.P."/>
            <person name="Lian Z.H."/>
            <person name="Huang L.Y."/>
            <person name="Li J.T."/>
            <person name="Huang L.N."/>
            <person name="Li W.J."/>
            <person name="Jiang H.C."/>
            <person name="Dong H.L."/>
            <person name="Shu W.S."/>
        </authorList>
    </citation>
    <scope>NUCLEOTIDE SEQUENCE [LARGE SCALE GENOMIC DNA]</scope>
    <source>
        <strain evidence="1">AP1</strain>
    </source>
</reference>